<feature type="transmembrane region" description="Helical" evidence="1">
    <location>
        <begin position="43"/>
        <end position="63"/>
    </location>
</feature>
<proteinExistence type="predicted"/>
<keyword evidence="1" id="KW-0472">Membrane</keyword>
<feature type="transmembrane region" description="Helical" evidence="1">
    <location>
        <begin position="12"/>
        <end position="31"/>
    </location>
</feature>
<dbReference type="EMBL" id="MCFA01000032">
    <property type="protein sequence ID" value="ORY14528.1"/>
    <property type="molecule type" value="Genomic_DNA"/>
</dbReference>
<dbReference type="Proteomes" id="UP000193144">
    <property type="component" value="Unassembled WGS sequence"/>
</dbReference>
<keyword evidence="1" id="KW-1133">Transmembrane helix</keyword>
<evidence type="ECO:0000313" key="2">
    <source>
        <dbReference type="EMBL" id="ORY14528.1"/>
    </source>
</evidence>
<keyword evidence="1" id="KW-0812">Transmembrane</keyword>
<evidence type="ECO:0000313" key="3">
    <source>
        <dbReference type="Proteomes" id="UP000193144"/>
    </source>
</evidence>
<sequence>MPPPHATSPLFFTLLAHTLLSGTFAFLLLLYSNYLADINPSRAAFLWPYLHYPIVVAGVWSKITGYLTIPFLVSIAFWTLGWALLFLGGFVMWLGRVVTWFGRVAVWAGLWVEAGRVVVVGWVGRRVQFVWPRWVKGKGNGKNDRDADAVAFAGVRRIGKVKREDDQHQSDVVTGVELNRKGAKKARMNMRVRKRLRRGAAAEQFKWGAVTTMAAANMSTTEKGMGTKNSEHEERFMNVGMEINVGADMWLLLENEYISGYSFKEEGA</sequence>
<evidence type="ECO:0000256" key="1">
    <source>
        <dbReference type="SAM" id="Phobius"/>
    </source>
</evidence>
<gene>
    <name evidence="2" type="ORF">BCR34DRAFT_599081</name>
</gene>
<accession>A0A1Y1ZWD0</accession>
<keyword evidence="3" id="KW-1185">Reference proteome</keyword>
<feature type="transmembrane region" description="Helical" evidence="1">
    <location>
        <begin position="69"/>
        <end position="94"/>
    </location>
</feature>
<protein>
    <submittedName>
        <fullName evidence="2">Uncharacterized protein</fullName>
    </submittedName>
</protein>
<name>A0A1Y1ZWD0_9PLEO</name>
<reference evidence="2 3" key="1">
    <citation type="submission" date="2016-07" db="EMBL/GenBank/DDBJ databases">
        <title>Pervasive Adenine N6-methylation of Active Genes in Fungi.</title>
        <authorList>
            <consortium name="DOE Joint Genome Institute"/>
            <person name="Mondo S.J."/>
            <person name="Dannebaum R.O."/>
            <person name="Kuo R.C."/>
            <person name="Labutti K."/>
            <person name="Haridas S."/>
            <person name="Kuo A."/>
            <person name="Salamov A."/>
            <person name="Ahrendt S.R."/>
            <person name="Lipzen A."/>
            <person name="Sullivan W."/>
            <person name="Andreopoulos W.B."/>
            <person name="Clum A."/>
            <person name="Lindquist E."/>
            <person name="Daum C."/>
            <person name="Ramamoorthy G.K."/>
            <person name="Gryganskyi A."/>
            <person name="Culley D."/>
            <person name="Magnuson J.K."/>
            <person name="James T.Y."/>
            <person name="O'Malley M.A."/>
            <person name="Stajich J.E."/>
            <person name="Spatafora J.W."/>
            <person name="Visel A."/>
            <person name="Grigoriev I.V."/>
        </authorList>
    </citation>
    <scope>NUCLEOTIDE SEQUENCE [LARGE SCALE GENOMIC DNA]</scope>
    <source>
        <strain evidence="2 3">CBS 115471</strain>
    </source>
</reference>
<comment type="caution">
    <text evidence="2">The sequence shown here is derived from an EMBL/GenBank/DDBJ whole genome shotgun (WGS) entry which is preliminary data.</text>
</comment>
<dbReference type="AlphaFoldDB" id="A0A1Y1ZWD0"/>
<organism evidence="2 3">
    <name type="scientific">Clohesyomyces aquaticus</name>
    <dbReference type="NCBI Taxonomy" id="1231657"/>
    <lineage>
        <taxon>Eukaryota</taxon>
        <taxon>Fungi</taxon>
        <taxon>Dikarya</taxon>
        <taxon>Ascomycota</taxon>
        <taxon>Pezizomycotina</taxon>
        <taxon>Dothideomycetes</taxon>
        <taxon>Pleosporomycetidae</taxon>
        <taxon>Pleosporales</taxon>
        <taxon>Lindgomycetaceae</taxon>
        <taxon>Clohesyomyces</taxon>
    </lineage>
</organism>